<sequence length="75" mass="8402">MRLNEIKKGGLFRVKNLDCCNDCVSRLMSMGLLPDQEIRLVHEAPLGDPIAVEFNGCHISVRLEDAAHVEVEEIL</sequence>
<reference evidence="3 4" key="1">
    <citation type="submission" date="2023-11" db="EMBL/GenBank/DDBJ databases">
        <title>Coraliomargarita sp. nov., isolated from marine algae.</title>
        <authorList>
            <person name="Lee J.K."/>
            <person name="Baek J.H."/>
            <person name="Kim J.M."/>
            <person name="Choi D.G."/>
            <person name="Jeon C.O."/>
        </authorList>
    </citation>
    <scope>NUCLEOTIDE SEQUENCE [LARGE SCALE GENOMIC DNA]</scope>
    <source>
        <strain evidence="3 4">J2-16</strain>
    </source>
</reference>
<dbReference type="Gene3D" id="2.30.30.90">
    <property type="match status" value="1"/>
</dbReference>
<name>A0ABZ0RXW2_9BACT</name>
<feature type="domain" description="Ferrous iron transporter FeoA-like" evidence="2">
    <location>
        <begin position="1"/>
        <end position="73"/>
    </location>
</feature>
<evidence type="ECO:0000313" key="3">
    <source>
        <dbReference type="EMBL" id="WPJ97849.1"/>
    </source>
</evidence>
<dbReference type="EMBL" id="CP138858">
    <property type="protein sequence ID" value="WPJ97849.1"/>
    <property type="molecule type" value="Genomic_DNA"/>
</dbReference>
<keyword evidence="1" id="KW-0408">Iron</keyword>
<dbReference type="RefSeq" id="WP_319834668.1">
    <property type="nucleotide sequence ID" value="NZ_CP138858.1"/>
</dbReference>
<dbReference type="InterPro" id="IPR052713">
    <property type="entry name" value="FeoA"/>
</dbReference>
<dbReference type="SMART" id="SM00899">
    <property type="entry name" value="FeoA"/>
    <property type="match status" value="1"/>
</dbReference>
<dbReference type="Proteomes" id="UP001324993">
    <property type="component" value="Chromosome"/>
</dbReference>
<protein>
    <submittedName>
        <fullName evidence="3">FeoA family protein</fullName>
    </submittedName>
</protein>
<evidence type="ECO:0000256" key="1">
    <source>
        <dbReference type="ARBA" id="ARBA00023004"/>
    </source>
</evidence>
<dbReference type="InterPro" id="IPR008988">
    <property type="entry name" value="Transcriptional_repressor_C"/>
</dbReference>
<organism evidence="3 4">
    <name type="scientific">Coraliomargarita algicola</name>
    <dbReference type="NCBI Taxonomy" id="3092156"/>
    <lineage>
        <taxon>Bacteria</taxon>
        <taxon>Pseudomonadati</taxon>
        <taxon>Verrucomicrobiota</taxon>
        <taxon>Opitutia</taxon>
        <taxon>Puniceicoccales</taxon>
        <taxon>Coraliomargaritaceae</taxon>
        <taxon>Coraliomargarita</taxon>
    </lineage>
</organism>
<dbReference type="SUPFAM" id="SSF50037">
    <property type="entry name" value="C-terminal domain of transcriptional repressors"/>
    <property type="match status" value="1"/>
</dbReference>
<gene>
    <name evidence="3" type="ORF">SH580_09010</name>
</gene>
<dbReference type="InterPro" id="IPR038157">
    <property type="entry name" value="FeoA_core_dom"/>
</dbReference>
<accession>A0ABZ0RXW2</accession>
<dbReference type="Pfam" id="PF04023">
    <property type="entry name" value="FeoA"/>
    <property type="match status" value="1"/>
</dbReference>
<dbReference type="PANTHER" id="PTHR42954:SF2">
    <property type="entry name" value="FE(2+) TRANSPORT PROTEIN A"/>
    <property type="match status" value="1"/>
</dbReference>
<evidence type="ECO:0000259" key="2">
    <source>
        <dbReference type="SMART" id="SM00899"/>
    </source>
</evidence>
<proteinExistence type="predicted"/>
<evidence type="ECO:0000313" key="4">
    <source>
        <dbReference type="Proteomes" id="UP001324993"/>
    </source>
</evidence>
<dbReference type="PANTHER" id="PTHR42954">
    <property type="entry name" value="FE(2+) TRANSPORT PROTEIN A"/>
    <property type="match status" value="1"/>
</dbReference>
<dbReference type="InterPro" id="IPR007167">
    <property type="entry name" value="Fe-transptr_FeoA-like"/>
</dbReference>
<keyword evidence="4" id="KW-1185">Reference proteome</keyword>